<evidence type="ECO:0000256" key="2">
    <source>
        <dbReference type="SAM" id="SignalP"/>
    </source>
</evidence>
<dbReference type="Proteomes" id="UP000055024">
    <property type="component" value="Unassembled WGS sequence"/>
</dbReference>
<protein>
    <submittedName>
        <fullName evidence="3">Uncharacterized protein</fullName>
    </submittedName>
</protein>
<feature type="signal peptide" evidence="2">
    <location>
        <begin position="1"/>
        <end position="15"/>
    </location>
</feature>
<dbReference type="OrthoDB" id="5917491at2759"/>
<feature type="region of interest" description="Disordered" evidence="1">
    <location>
        <begin position="126"/>
        <end position="145"/>
    </location>
</feature>
<keyword evidence="4" id="KW-1185">Reference proteome</keyword>
<dbReference type="AlphaFoldDB" id="A0A0V1I1S0"/>
<reference evidence="3 4" key="1">
    <citation type="submission" date="2015-01" db="EMBL/GenBank/DDBJ databases">
        <title>Evolution of Trichinella species and genotypes.</title>
        <authorList>
            <person name="Korhonen P.K."/>
            <person name="Edoardo P."/>
            <person name="Giuseppe L.R."/>
            <person name="Gasser R.B."/>
        </authorList>
    </citation>
    <scope>NUCLEOTIDE SEQUENCE [LARGE SCALE GENOMIC DNA]</scope>
    <source>
        <strain evidence="3">ISS1029</strain>
    </source>
</reference>
<proteinExistence type="predicted"/>
<keyword evidence="2" id="KW-0732">Signal</keyword>
<name>A0A0V1I1S0_9BILA</name>
<evidence type="ECO:0000313" key="4">
    <source>
        <dbReference type="Proteomes" id="UP000055024"/>
    </source>
</evidence>
<comment type="caution">
    <text evidence="3">The sequence shown here is derived from an EMBL/GenBank/DDBJ whole genome shotgun (WGS) entry which is preliminary data.</text>
</comment>
<organism evidence="3 4">
    <name type="scientific">Trichinella zimbabwensis</name>
    <dbReference type="NCBI Taxonomy" id="268475"/>
    <lineage>
        <taxon>Eukaryota</taxon>
        <taxon>Metazoa</taxon>
        <taxon>Ecdysozoa</taxon>
        <taxon>Nematoda</taxon>
        <taxon>Enoplea</taxon>
        <taxon>Dorylaimia</taxon>
        <taxon>Trichinellida</taxon>
        <taxon>Trichinellidae</taxon>
        <taxon>Trichinella</taxon>
    </lineage>
</organism>
<dbReference type="EMBL" id="JYDP01000013">
    <property type="protein sequence ID" value="KRZ16194.1"/>
    <property type="molecule type" value="Genomic_DNA"/>
</dbReference>
<evidence type="ECO:0000313" key="3">
    <source>
        <dbReference type="EMBL" id="KRZ16194.1"/>
    </source>
</evidence>
<evidence type="ECO:0000256" key="1">
    <source>
        <dbReference type="SAM" id="MobiDB-lite"/>
    </source>
</evidence>
<gene>
    <name evidence="3" type="ORF">T11_13651</name>
</gene>
<sequence length="145" mass="16552">MYYFLLLLLITGINAIGTNGDYTDAEYAWLLQNKKAILETNAKSGDIPDSIIVLKPREVPSDVVPVPPKAFQKKAEEEKRTVGHRPDNDFTDEEYKWLLENGKLMTEDEVRENMDIPGSILIRPRRNISEDVKPVPPAKFQLRAK</sequence>
<feature type="chain" id="PRO_5011955326" evidence="2">
    <location>
        <begin position="16"/>
        <end position="145"/>
    </location>
</feature>
<accession>A0A0V1I1S0</accession>